<dbReference type="PROSITE" id="PS51727">
    <property type="entry name" value="CBP_P300_HAT"/>
    <property type="match status" value="1"/>
</dbReference>
<dbReference type="SUPFAM" id="SSF57903">
    <property type="entry name" value="FYVE/PHD zinc finger"/>
    <property type="match status" value="1"/>
</dbReference>
<dbReference type="PANTHER" id="PTHR13808">
    <property type="entry name" value="CBP/P300-RELATED"/>
    <property type="match status" value="1"/>
</dbReference>
<feature type="region of interest" description="Disordered" evidence="15">
    <location>
        <begin position="1"/>
        <end position="21"/>
    </location>
</feature>
<dbReference type="EC" id="2.3.1.48" evidence="3"/>
<keyword evidence="12" id="KW-0539">Nucleus</keyword>
<dbReference type="RefSeq" id="XP_008607681.1">
    <property type="nucleotide sequence ID" value="XM_008609459.1"/>
</dbReference>
<dbReference type="EMBL" id="JH767140">
    <property type="protein sequence ID" value="EQC38857.1"/>
    <property type="molecule type" value="Genomic_DNA"/>
</dbReference>
<keyword evidence="7" id="KW-0862">Zinc</keyword>
<dbReference type="GO" id="GO:0008270">
    <property type="term" value="F:zinc ion binding"/>
    <property type="evidence" value="ECO:0007669"/>
    <property type="project" value="UniProtKB-KW"/>
</dbReference>
<sequence>MNIGIETRHLKRPRPSYGDSPSEVECHHWDMGKRPYRTPTVLSPLDVASAAQLHQQLQDLRREKIATPLLALVSRLMLHRINQNIFNAPVDPVRLACPTYYEVIARPMDLGTVKQNLSALLYASADLVADDIRLVFANATHFNPPGHIVHESAKLLAKEFEREFAAYLRRERDHAIKRAEHSCPHCQGHVCGLCEEKCINFEPPLVLCLGKCGQRLRRHATYFMTPDGQLNWCAKCVPKQAEFTYGDRVVTKAELLKAKFQEELTEPWVQCDGCMGWVHQICALFNSEIAADDDVPFTCALCRLRSLEPKSRKYSDPASPSHDVDHSTPVLDSPDKQLMAHSIDVSAMATKRDDMSTHSPIVKKAKCIKPLFKDALPDVHASTTHLGTFMQTWIRDHFLFLGESPAVANSLFVKLASSVRVTAPVTATAQDHFRLNGFAYPSEVTYTSKTILVFQEIDGTDVCLFSMYVQEYGPDCGIPSNNHRTYIAYLDSLGYFRPRHARTSVYQQLVIAYLAFAKARGFTHAHIWACPTTRGGDFIYWCHPSHQRNPSKERLLLWYKAVIAAAKARHVAFGHDTLWSSHFAALHSGISNAPLPPYFDGDYWPAELDRAVLTPLKPRAKKKPSDATEAVPKAKARDAIKADVYRAIEVTKDSLFVIPLQPTCGHCGQVLVNMAYWQSPTCAVCDVCAAVSVDSNVPLQRQSVPHFVANDVLDDVEIPCPFLDHRSTLLKNCEERHYQFDTLRRAKYSTMMLLYHMATA</sequence>
<dbReference type="OrthoDB" id="899at2759"/>
<keyword evidence="8" id="KW-0156">Chromatin regulator</keyword>
<dbReference type="PANTHER" id="PTHR13808:SF1">
    <property type="entry name" value="HISTONE ACETYLTRANSFERASE"/>
    <property type="match status" value="1"/>
</dbReference>
<dbReference type="Proteomes" id="UP000030762">
    <property type="component" value="Unassembled WGS sequence"/>
</dbReference>
<dbReference type="PROSITE" id="PS01359">
    <property type="entry name" value="ZF_PHD_1"/>
    <property type="match status" value="1"/>
</dbReference>
<evidence type="ECO:0000256" key="10">
    <source>
        <dbReference type="ARBA" id="ARBA00023117"/>
    </source>
</evidence>
<accession>T0S7V3</accession>
<dbReference type="InterPro" id="IPR036427">
    <property type="entry name" value="Bromodomain-like_sf"/>
</dbReference>
<evidence type="ECO:0000256" key="2">
    <source>
        <dbReference type="ARBA" id="ARBA00004123"/>
    </source>
</evidence>
<dbReference type="OMA" id="NGWVHQI"/>
<dbReference type="eggNOG" id="KOG1778">
    <property type="taxonomic scope" value="Eukaryota"/>
</dbReference>
<dbReference type="SMART" id="SM00297">
    <property type="entry name" value="BROMO"/>
    <property type="match status" value="1"/>
</dbReference>
<keyword evidence="6" id="KW-0863">Zinc-finger</keyword>
<dbReference type="InterPro" id="IPR031162">
    <property type="entry name" value="CBP_P300_HAT"/>
</dbReference>
<evidence type="ECO:0000256" key="5">
    <source>
        <dbReference type="ARBA" id="ARBA00022723"/>
    </source>
</evidence>
<protein>
    <recommendedName>
        <fullName evidence="3">histone acetyltransferase</fullName>
        <ecNumber evidence="3">2.3.1.48</ecNumber>
    </recommendedName>
</protein>
<evidence type="ECO:0000256" key="4">
    <source>
        <dbReference type="ARBA" id="ARBA00022679"/>
    </source>
</evidence>
<dbReference type="SMART" id="SM01250">
    <property type="entry name" value="KAT11"/>
    <property type="match status" value="1"/>
</dbReference>
<organism evidence="18 19">
    <name type="scientific">Saprolegnia diclina (strain VS20)</name>
    <dbReference type="NCBI Taxonomy" id="1156394"/>
    <lineage>
        <taxon>Eukaryota</taxon>
        <taxon>Sar</taxon>
        <taxon>Stramenopiles</taxon>
        <taxon>Oomycota</taxon>
        <taxon>Saprolegniomycetes</taxon>
        <taxon>Saprolegniales</taxon>
        <taxon>Saprolegniaceae</taxon>
        <taxon>Saprolegnia</taxon>
    </lineage>
</organism>
<feature type="region of interest" description="Disordered" evidence="15">
    <location>
        <begin position="311"/>
        <end position="332"/>
    </location>
</feature>
<dbReference type="STRING" id="1156394.T0S7V3"/>
<feature type="domain" description="Bromo" evidence="16">
    <location>
        <begin position="78"/>
        <end position="150"/>
    </location>
</feature>
<proteinExistence type="predicted"/>
<dbReference type="eggNOG" id="KOG1474">
    <property type="taxonomic scope" value="Eukaryota"/>
</dbReference>
<evidence type="ECO:0000256" key="1">
    <source>
        <dbReference type="ARBA" id="ARBA00002581"/>
    </source>
</evidence>
<evidence type="ECO:0000256" key="12">
    <source>
        <dbReference type="ARBA" id="ARBA00023242"/>
    </source>
</evidence>
<comment type="catalytic activity">
    <reaction evidence="13">
        <text>L-lysyl-[protein] + acetyl-CoA = N(6)-acetyl-L-lysyl-[protein] + CoA + H(+)</text>
        <dbReference type="Rhea" id="RHEA:45948"/>
        <dbReference type="Rhea" id="RHEA-COMP:9752"/>
        <dbReference type="Rhea" id="RHEA-COMP:10731"/>
        <dbReference type="ChEBI" id="CHEBI:15378"/>
        <dbReference type="ChEBI" id="CHEBI:29969"/>
        <dbReference type="ChEBI" id="CHEBI:57287"/>
        <dbReference type="ChEBI" id="CHEBI:57288"/>
        <dbReference type="ChEBI" id="CHEBI:61930"/>
        <dbReference type="EC" id="2.3.1.48"/>
    </reaction>
</comment>
<dbReference type="Gene3D" id="3.30.40.10">
    <property type="entry name" value="Zinc/RING finger domain, C3HC4 (zinc finger)"/>
    <property type="match status" value="1"/>
</dbReference>
<dbReference type="GO" id="GO:0045944">
    <property type="term" value="P:positive regulation of transcription by RNA polymerase II"/>
    <property type="evidence" value="ECO:0007669"/>
    <property type="project" value="TreeGrafter"/>
</dbReference>
<evidence type="ECO:0000256" key="14">
    <source>
        <dbReference type="PROSITE-ProRule" id="PRU00035"/>
    </source>
</evidence>
<name>T0S7V3_SAPDV</name>
<evidence type="ECO:0000256" key="8">
    <source>
        <dbReference type="ARBA" id="ARBA00022853"/>
    </source>
</evidence>
<evidence type="ECO:0000256" key="15">
    <source>
        <dbReference type="SAM" id="MobiDB-lite"/>
    </source>
</evidence>
<evidence type="ECO:0000259" key="16">
    <source>
        <dbReference type="PROSITE" id="PS50014"/>
    </source>
</evidence>
<dbReference type="GO" id="GO:0004402">
    <property type="term" value="F:histone acetyltransferase activity"/>
    <property type="evidence" value="ECO:0007669"/>
    <property type="project" value="InterPro"/>
</dbReference>
<reference evidence="18 19" key="1">
    <citation type="submission" date="2012-04" db="EMBL/GenBank/DDBJ databases">
        <title>The Genome Sequence of Saprolegnia declina VS20.</title>
        <authorList>
            <consortium name="The Broad Institute Genome Sequencing Platform"/>
            <person name="Russ C."/>
            <person name="Nusbaum C."/>
            <person name="Tyler B."/>
            <person name="van West P."/>
            <person name="Dieguez-Uribeondo J."/>
            <person name="de Bruijn I."/>
            <person name="Tripathy S."/>
            <person name="Jiang R."/>
            <person name="Young S.K."/>
            <person name="Zeng Q."/>
            <person name="Gargeya S."/>
            <person name="Fitzgerald M."/>
            <person name="Haas B."/>
            <person name="Abouelleil A."/>
            <person name="Alvarado L."/>
            <person name="Arachchi H.M."/>
            <person name="Berlin A."/>
            <person name="Chapman S.B."/>
            <person name="Goldberg J."/>
            <person name="Griggs A."/>
            <person name="Gujja S."/>
            <person name="Hansen M."/>
            <person name="Howarth C."/>
            <person name="Imamovic A."/>
            <person name="Larimer J."/>
            <person name="McCowen C."/>
            <person name="Montmayeur A."/>
            <person name="Murphy C."/>
            <person name="Neiman D."/>
            <person name="Pearson M."/>
            <person name="Priest M."/>
            <person name="Roberts A."/>
            <person name="Saif S."/>
            <person name="Shea T."/>
            <person name="Sisk P."/>
            <person name="Sykes S."/>
            <person name="Wortman J."/>
            <person name="Nusbaum C."/>
            <person name="Birren B."/>
        </authorList>
    </citation>
    <scope>NUCLEOTIDE SEQUENCE [LARGE SCALE GENOMIC DNA]</scope>
    <source>
        <strain evidence="18 19">VS20</strain>
    </source>
</reference>
<dbReference type="GeneID" id="19944542"/>
<keyword evidence="11" id="KW-0804">Transcription</keyword>
<evidence type="ECO:0000256" key="9">
    <source>
        <dbReference type="ARBA" id="ARBA00023015"/>
    </source>
</evidence>
<dbReference type="GO" id="GO:0031490">
    <property type="term" value="F:chromatin DNA binding"/>
    <property type="evidence" value="ECO:0007669"/>
    <property type="project" value="TreeGrafter"/>
</dbReference>
<keyword evidence="10 14" id="KW-0103">Bromodomain</keyword>
<keyword evidence="5" id="KW-0479">Metal-binding</keyword>
<dbReference type="InterPro" id="IPR013083">
    <property type="entry name" value="Znf_RING/FYVE/PHD"/>
</dbReference>
<evidence type="ECO:0000313" key="19">
    <source>
        <dbReference type="Proteomes" id="UP000030762"/>
    </source>
</evidence>
<gene>
    <name evidence="18" type="ORF">SDRG_03815</name>
</gene>
<dbReference type="Pfam" id="PF08214">
    <property type="entry name" value="HAT_KAT11"/>
    <property type="match status" value="1"/>
</dbReference>
<dbReference type="Pfam" id="PF00439">
    <property type="entry name" value="Bromodomain"/>
    <property type="match status" value="1"/>
</dbReference>
<keyword evidence="19" id="KW-1185">Reference proteome</keyword>
<keyword evidence="9" id="KW-0805">Transcription regulation</keyword>
<dbReference type="GO" id="GO:0000123">
    <property type="term" value="C:histone acetyltransferase complex"/>
    <property type="evidence" value="ECO:0007669"/>
    <property type="project" value="TreeGrafter"/>
</dbReference>
<dbReference type="InterPro" id="IPR019786">
    <property type="entry name" value="Zinc_finger_PHD-type_CS"/>
</dbReference>
<dbReference type="InParanoid" id="T0S7V3"/>
<dbReference type="InterPro" id="IPR011011">
    <property type="entry name" value="Znf_FYVE_PHD"/>
</dbReference>
<dbReference type="Gene3D" id="1.20.920.10">
    <property type="entry name" value="Bromodomain-like"/>
    <property type="match status" value="1"/>
</dbReference>
<evidence type="ECO:0000256" key="11">
    <source>
        <dbReference type="ARBA" id="ARBA00023163"/>
    </source>
</evidence>
<comment type="function">
    <text evidence="1">Acetyltransferase enzyme. Acetylates histones, giving a specific tag for transcriptional activation.</text>
</comment>
<dbReference type="GO" id="GO:0005634">
    <property type="term" value="C:nucleus"/>
    <property type="evidence" value="ECO:0007669"/>
    <property type="project" value="UniProtKB-SubCell"/>
</dbReference>
<dbReference type="InterPro" id="IPR013178">
    <property type="entry name" value="Histone_AcTrfase_Rtt109/CBP"/>
</dbReference>
<dbReference type="InterPro" id="IPR001487">
    <property type="entry name" value="Bromodomain"/>
</dbReference>
<evidence type="ECO:0000256" key="7">
    <source>
        <dbReference type="ARBA" id="ARBA00022833"/>
    </source>
</evidence>
<dbReference type="PRINTS" id="PR00503">
    <property type="entry name" value="BROMODOMAIN"/>
</dbReference>
<dbReference type="VEuPathDB" id="FungiDB:SDRG_03815"/>
<dbReference type="SUPFAM" id="SSF47370">
    <property type="entry name" value="Bromodomain"/>
    <property type="match status" value="1"/>
</dbReference>
<keyword evidence="4" id="KW-0808">Transferase</keyword>
<evidence type="ECO:0000259" key="17">
    <source>
        <dbReference type="PROSITE" id="PS51727"/>
    </source>
</evidence>
<dbReference type="PROSITE" id="PS50014">
    <property type="entry name" value="BROMODOMAIN_2"/>
    <property type="match status" value="1"/>
</dbReference>
<comment type="subcellular location">
    <subcellularLocation>
        <location evidence="2">Nucleus</location>
    </subcellularLocation>
</comment>
<evidence type="ECO:0000256" key="6">
    <source>
        <dbReference type="ARBA" id="ARBA00022771"/>
    </source>
</evidence>
<dbReference type="GO" id="GO:0005667">
    <property type="term" value="C:transcription regulator complex"/>
    <property type="evidence" value="ECO:0007669"/>
    <property type="project" value="TreeGrafter"/>
</dbReference>
<dbReference type="AlphaFoldDB" id="T0S7V3"/>
<feature type="domain" description="CBP/p300-type HAT" evidence="17">
    <location>
        <begin position="375"/>
        <end position="760"/>
    </location>
</feature>
<evidence type="ECO:0000256" key="3">
    <source>
        <dbReference type="ARBA" id="ARBA00013184"/>
    </source>
</evidence>
<dbReference type="GO" id="GO:0003713">
    <property type="term" value="F:transcription coactivator activity"/>
    <property type="evidence" value="ECO:0007669"/>
    <property type="project" value="TreeGrafter"/>
</dbReference>
<evidence type="ECO:0000256" key="13">
    <source>
        <dbReference type="ARBA" id="ARBA00048017"/>
    </source>
</evidence>
<evidence type="ECO:0000313" key="18">
    <source>
        <dbReference type="EMBL" id="EQC38857.1"/>
    </source>
</evidence>